<dbReference type="RefSeq" id="XP_066926333.1">
    <property type="nucleotide sequence ID" value="XM_067070232.1"/>
</dbReference>
<feature type="compositionally biased region" description="Low complexity" evidence="1">
    <location>
        <begin position="185"/>
        <end position="195"/>
    </location>
</feature>
<dbReference type="GeneID" id="136813733"/>
<feature type="transmembrane region" description="Helical" evidence="2">
    <location>
        <begin position="12"/>
        <end position="38"/>
    </location>
</feature>
<feature type="region of interest" description="Disordered" evidence="1">
    <location>
        <begin position="159"/>
        <end position="217"/>
    </location>
</feature>
<organism evidence="3 4">
    <name type="scientific">Clytia hemisphaerica</name>
    <dbReference type="NCBI Taxonomy" id="252671"/>
    <lineage>
        <taxon>Eukaryota</taxon>
        <taxon>Metazoa</taxon>
        <taxon>Cnidaria</taxon>
        <taxon>Hydrozoa</taxon>
        <taxon>Hydroidolina</taxon>
        <taxon>Leptothecata</taxon>
        <taxon>Obeliida</taxon>
        <taxon>Clytiidae</taxon>
        <taxon>Clytia</taxon>
    </lineage>
</organism>
<evidence type="ECO:0000256" key="1">
    <source>
        <dbReference type="SAM" id="MobiDB-lite"/>
    </source>
</evidence>
<dbReference type="EnsemblMetazoa" id="CLYHEMT023216.1">
    <property type="protein sequence ID" value="CLYHEMP023216.1"/>
    <property type="gene ID" value="CLYHEMG023216"/>
</dbReference>
<keyword evidence="2" id="KW-0472">Membrane</keyword>
<keyword evidence="2" id="KW-0812">Transmembrane</keyword>
<feature type="transmembrane region" description="Helical" evidence="2">
    <location>
        <begin position="85"/>
        <end position="107"/>
    </location>
</feature>
<evidence type="ECO:0008006" key="5">
    <source>
        <dbReference type="Google" id="ProtNLM"/>
    </source>
</evidence>
<feature type="compositionally biased region" description="Pro residues" evidence="1">
    <location>
        <begin position="203"/>
        <end position="217"/>
    </location>
</feature>
<dbReference type="Proteomes" id="UP000594262">
    <property type="component" value="Unplaced"/>
</dbReference>
<reference evidence="3" key="1">
    <citation type="submission" date="2021-01" db="UniProtKB">
        <authorList>
            <consortium name="EnsemblMetazoa"/>
        </authorList>
    </citation>
    <scope>IDENTIFICATION</scope>
</reference>
<dbReference type="EnsemblMetazoa" id="CLYHEMT009454.1">
    <property type="protein sequence ID" value="CLYHEMP009454.1"/>
    <property type="gene ID" value="CLYHEMG009454"/>
</dbReference>
<dbReference type="AlphaFoldDB" id="A0A7M5VE80"/>
<keyword evidence="2" id="KW-1133">Transmembrane helix</keyword>
<proteinExistence type="predicted"/>
<accession>A0A7M5VE80</accession>
<dbReference type="GeneID" id="136824870"/>
<dbReference type="GO" id="GO:0016020">
    <property type="term" value="C:membrane"/>
    <property type="evidence" value="ECO:0007669"/>
    <property type="project" value="UniProtKB-SubCell"/>
</dbReference>
<evidence type="ECO:0000313" key="3">
    <source>
        <dbReference type="EnsemblMetazoa" id="CLYHEMP009454.1"/>
    </source>
</evidence>
<dbReference type="RefSeq" id="XP_066936955.1">
    <property type="nucleotide sequence ID" value="XM_067080854.1"/>
</dbReference>
<keyword evidence="4" id="KW-1185">Reference proteome</keyword>
<sequence length="217" mass="24114">MAPSELKSLDLIKICFGVLKCLELVSLGIAWACIFTYFDSMITYMDPRNIFFFAIHVFASFFVIIWFLAYLIWKCYRITPPRRMVSYGVVHLLLYVLLLLASILLLLNQTESIGHCNDIPNHECPSEVLECAMAFGIVSSVIFLVDGILHIQQRNKGLGKPPKVTAHEDGPTERTAMLASPAADTTPNKPNTGPPKKLDTGPPNKPDTGPPKQPSKQ</sequence>
<protein>
    <recommendedName>
        <fullName evidence="5">MARVEL domain-containing protein</fullName>
    </recommendedName>
</protein>
<evidence type="ECO:0000256" key="2">
    <source>
        <dbReference type="SAM" id="Phobius"/>
    </source>
</evidence>
<feature type="transmembrane region" description="Helical" evidence="2">
    <location>
        <begin position="127"/>
        <end position="149"/>
    </location>
</feature>
<feature type="transmembrane region" description="Helical" evidence="2">
    <location>
        <begin position="50"/>
        <end position="73"/>
    </location>
</feature>
<name>A0A7M5VE80_9CNID</name>
<evidence type="ECO:0000313" key="4">
    <source>
        <dbReference type="Proteomes" id="UP000594262"/>
    </source>
</evidence>